<dbReference type="InterPro" id="IPR050987">
    <property type="entry name" value="AtrR-like"/>
</dbReference>
<dbReference type="InterPro" id="IPR036864">
    <property type="entry name" value="Zn2-C6_fun-type_DNA-bd_sf"/>
</dbReference>
<reference evidence="8 9" key="1">
    <citation type="submission" date="2019-06" db="EMBL/GenBank/DDBJ databases">
        <title>Wine fermentation using esterase from Monascus purpureus.</title>
        <authorList>
            <person name="Geng C."/>
            <person name="Zhang Y."/>
        </authorList>
    </citation>
    <scope>NUCLEOTIDE SEQUENCE [LARGE SCALE GENOMIC DNA]</scope>
    <source>
        <strain evidence="8">HQ1</strain>
    </source>
</reference>
<dbReference type="CDD" id="cd12148">
    <property type="entry name" value="fungal_TF_MHR"/>
    <property type="match status" value="1"/>
</dbReference>
<dbReference type="CDD" id="cd00067">
    <property type="entry name" value="GAL4"/>
    <property type="match status" value="1"/>
</dbReference>
<evidence type="ECO:0000313" key="8">
    <source>
        <dbReference type="EMBL" id="TQB69357.1"/>
    </source>
</evidence>
<dbReference type="Gene3D" id="4.10.240.10">
    <property type="entry name" value="Zn(2)-C6 fungal-type DNA-binding domain"/>
    <property type="match status" value="1"/>
</dbReference>
<dbReference type="SMART" id="SM00906">
    <property type="entry name" value="Fungal_trans"/>
    <property type="match status" value="1"/>
</dbReference>
<dbReference type="Pfam" id="PF04082">
    <property type="entry name" value="Fungal_trans"/>
    <property type="match status" value="1"/>
</dbReference>
<keyword evidence="3" id="KW-0238">DNA-binding</keyword>
<dbReference type="SUPFAM" id="SSF57701">
    <property type="entry name" value="Zn2/Cys6 DNA-binding domain"/>
    <property type="match status" value="1"/>
</dbReference>
<feature type="compositionally biased region" description="Polar residues" evidence="6">
    <location>
        <begin position="1"/>
        <end position="17"/>
    </location>
</feature>
<evidence type="ECO:0000256" key="6">
    <source>
        <dbReference type="SAM" id="MobiDB-lite"/>
    </source>
</evidence>
<dbReference type="GO" id="GO:0000981">
    <property type="term" value="F:DNA-binding transcription factor activity, RNA polymerase II-specific"/>
    <property type="evidence" value="ECO:0007669"/>
    <property type="project" value="InterPro"/>
</dbReference>
<evidence type="ECO:0000256" key="3">
    <source>
        <dbReference type="ARBA" id="ARBA00023125"/>
    </source>
</evidence>
<comment type="caution">
    <text evidence="8">The sequence shown here is derived from an EMBL/GenBank/DDBJ whole genome shotgun (WGS) entry which is preliminary data.</text>
</comment>
<feature type="region of interest" description="Disordered" evidence="6">
    <location>
        <begin position="1"/>
        <end position="34"/>
    </location>
</feature>
<feature type="compositionally biased region" description="Polar residues" evidence="6">
    <location>
        <begin position="63"/>
        <end position="72"/>
    </location>
</feature>
<gene>
    <name evidence="8" type="ORF">MPDQ_001937</name>
</gene>
<feature type="region of interest" description="Disordered" evidence="6">
    <location>
        <begin position="54"/>
        <end position="106"/>
    </location>
</feature>
<dbReference type="Proteomes" id="UP000319663">
    <property type="component" value="Unassembled WGS sequence"/>
</dbReference>
<evidence type="ECO:0000256" key="1">
    <source>
        <dbReference type="ARBA" id="ARBA00022723"/>
    </source>
</evidence>
<feature type="domain" description="Xylanolytic transcriptional activator regulatory" evidence="7">
    <location>
        <begin position="279"/>
        <end position="352"/>
    </location>
</feature>
<dbReference type="PANTHER" id="PTHR46910:SF11">
    <property type="entry name" value="ZN(2)-C6 FUNGAL-TYPE DOMAIN-CONTAINING PROTEIN"/>
    <property type="match status" value="1"/>
</dbReference>
<keyword evidence="1" id="KW-0479">Metal-binding</keyword>
<feature type="compositionally biased region" description="Polar residues" evidence="6">
    <location>
        <begin position="83"/>
        <end position="97"/>
    </location>
</feature>
<sequence>MDSDSGGQKPSSASNKSVPRREPVACRRRKTKCTGTHPCEICCLESSECIYVPGPARTRRSTQRASKSSPPIDSSHDPRSDASRSGQTPNGTASSESPWEGPACEDNSQELASSVISYGRAPVRWTFQNAHPTGESELNPIPSASSFDINKWDVQSKLVEVQRMRIMVRTYLAKANPRIPCLNSRQLNGDVEALLEGQGDMGQNKLQTVALVDLVMALEQIMTDDTACSSSIPPGWREFKHAERLLRDTAWKGIWNVKSVQCLTLKAMYLLYIDRWDLAYDVTGSVVRICFQLGLHNQASWSSCSPFEIHLRQRIVWTVFCLQHHIADACGLPYQLHLSDLDVALPPHVDDMKLHAGLNALPADNPEAPIAPLDVAYRHFALLAEAWDRVLTAKTANLPDPDTVAGIDAQIELLLQEIRGPLQWRSDLGGVCIHARSHLRLLLRRGWVHSLDICPGVLNLCVEIATDSISSIHEYYSTDLPQPLERHASARFLLGSIHVLSHIALHKPWLVQSTVRQATASFDQGISLLKEFACRLPLARTSLHQLRDTIVAISGKRNECLSTRSVHQDDGSKGNGFAWLDFLNLESLQEPHGSTEEVVSMKSDSSDAYTQPFIHTEGWLAG</sequence>
<dbReference type="GO" id="GO:0008270">
    <property type="term" value="F:zinc ion binding"/>
    <property type="evidence" value="ECO:0007669"/>
    <property type="project" value="InterPro"/>
</dbReference>
<organism evidence="8 9">
    <name type="scientific">Monascus purpureus</name>
    <name type="common">Red mold</name>
    <name type="synonym">Monascus anka</name>
    <dbReference type="NCBI Taxonomy" id="5098"/>
    <lineage>
        <taxon>Eukaryota</taxon>
        <taxon>Fungi</taxon>
        <taxon>Dikarya</taxon>
        <taxon>Ascomycota</taxon>
        <taxon>Pezizomycotina</taxon>
        <taxon>Eurotiomycetes</taxon>
        <taxon>Eurotiomycetidae</taxon>
        <taxon>Eurotiales</taxon>
        <taxon>Aspergillaceae</taxon>
        <taxon>Monascus</taxon>
    </lineage>
</organism>
<evidence type="ECO:0000256" key="2">
    <source>
        <dbReference type="ARBA" id="ARBA00023015"/>
    </source>
</evidence>
<evidence type="ECO:0000256" key="4">
    <source>
        <dbReference type="ARBA" id="ARBA00023163"/>
    </source>
</evidence>
<protein>
    <recommendedName>
        <fullName evidence="7">Xylanolytic transcriptional activator regulatory domain-containing protein</fullName>
    </recommendedName>
</protein>
<keyword evidence="9" id="KW-1185">Reference proteome</keyword>
<dbReference type="AlphaFoldDB" id="A0A507QQU2"/>
<dbReference type="GO" id="GO:0006351">
    <property type="term" value="P:DNA-templated transcription"/>
    <property type="evidence" value="ECO:0007669"/>
    <property type="project" value="InterPro"/>
</dbReference>
<name>A0A507QQU2_MONPU</name>
<evidence type="ECO:0000313" key="9">
    <source>
        <dbReference type="Proteomes" id="UP000319663"/>
    </source>
</evidence>
<dbReference type="GO" id="GO:0003677">
    <property type="term" value="F:DNA binding"/>
    <property type="evidence" value="ECO:0007669"/>
    <property type="project" value="UniProtKB-KW"/>
</dbReference>
<keyword evidence="5" id="KW-0539">Nucleus</keyword>
<evidence type="ECO:0000259" key="7">
    <source>
        <dbReference type="SMART" id="SM00906"/>
    </source>
</evidence>
<keyword evidence="2" id="KW-0805">Transcription regulation</keyword>
<dbReference type="InterPro" id="IPR007219">
    <property type="entry name" value="XnlR_reg_dom"/>
</dbReference>
<dbReference type="EMBL" id="VIFY01000157">
    <property type="protein sequence ID" value="TQB69357.1"/>
    <property type="molecule type" value="Genomic_DNA"/>
</dbReference>
<dbReference type="PANTHER" id="PTHR46910">
    <property type="entry name" value="TRANSCRIPTION FACTOR PDR1"/>
    <property type="match status" value="1"/>
</dbReference>
<accession>A0A507QQU2</accession>
<keyword evidence="4" id="KW-0804">Transcription</keyword>
<proteinExistence type="predicted"/>
<dbReference type="InterPro" id="IPR001138">
    <property type="entry name" value="Zn2Cys6_DnaBD"/>
</dbReference>
<dbReference type="STRING" id="5098.A0A507QQU2"/>
<evidence type="ECO:0000256" key="5">
    <source>
        <dbReference type="ARBA" id="ARBA00023242"/>
    </source>
</evidence>